<gene>
    <name evidence="2" type="ORF">BFJ63_vAg18527</name>
</gene>
<dbReference type="PANTHER" id="PTHR37543:SF1">
    <property type="entry name" value="CCCH ZINC FINGER DNA BINDING PROTEIN (AFU_ORTHOLOGUE AFUA_5G12760)"/>
    <property type="match status" value="1"/>
</dbReference>
<comment type="caution">
    <text evidence="2">The sequence shown here is derived from an EMBL/GenBank/DDBJ whole genome shotgun (WGS) entry which is preliminary data.</text>
</comment>
<dbReference type="AlphaFoldDB" id="A0A4Q2UY44"/>
<dbReference type="InterPro" id="IPR057683">
    <property type="entry name" value="DUF7923"/>
</dbReference>
<dbReference type="Pfam" id="PF25540">
    <property type="entry name" value="DUF7923"/>
    <property type="match status" value="1"/>
</dbReference>
<reference evidence="2 3" key="1">
    <citation type="submission" date="2016-12" db="EMBL/GenBank/DDBJ databases">
        <title>Draft genome sequence of Fusarium oxysporum causing rot on Narcissus.</title>
        <authorList>
            <person name="Armitage A.D."/>
            <person name="Taylor A."/>
            <person name="Clarkson J.P."/>
            <person name="Harrison R.J."/>
            <person name="Jackson A.C."/>
        </authorList>
    </citation>
    <scope>NUCLEOTIDE SEQUENCE [LARGE SCALE GENOMIC DNA]</scope>
    <source>
        <strain evidence="2 3">N139</strain>
    </source>
</reference>
<name>A0A4Q2UY44_FUSOX</name>
<evidence type="ECO:0000313" key="2">
    <source>
        <dbReference type="EMBL" id="RYC78600.1"/>
    </source>
</evidence>
<proteinExistence type="predicted"/>
<dbReference type="EMBL" id="MQTW01001040">
    <property type="protein sequence ID" value="RYC78600.1"/>
    <property type="molecule type" value="Genomic_DNA"/>
</dbReference>
<evidence type="ECO:0000313" key="3">
    <source>
        <dbReference type="Proteomes" id="UP000290540"/>
    </source>
</evidence>
<dbReference type="PANTHER" id="PTHR37543">
    <property type="entry name" value="CCCH ZINC FINGER DNA BINDING PROTEIN (AFU_ORTHOLOGUE AFUA_5G12760)"/>
    <property type="match status" value="1"/>
</dbReference>
<dbReference type="Proteomes" id="UP000290540">
    <property type="component" value="Unassembled WGS sequence"/>
</dbReference>
<sequence length="213" mass="23682">MSAKLAEDFAAFQIAEERRSARLQDLSSQLKDLIGKYNDAVRDLEGEKVARRFSQQDADESRSKYEELQQSMFKDEYYAAGDGGRKASLDLRDGVRSFLQANRPEHANYPILIKAYANELGLSQFLVASGMIKAPRDLVEFTKDFTQAFENTDFVLVGSGKDRADKKIQDGKSVQSRAGAERGTIATAIGIRFDSFDLGVYGRLKGGCKLSEI</sequence>
<protein>
    <recommendedName>
        <fullName evidence="1">DUF7923 domain-containing protein</fullName>
    </recommendedName>
</protein>
<evidence type="ECO:0000259" key="1">
    <source>
        <dbReference type="Pfam" id="PF25540"/>
    </source>
</evidence>
<feature type="domain" description="DUF7923" evidence="1">
    <location>
        <begin position="71"/>
        <end position="170"/>
    </location>
</feature>
<accession>A0A4Q2UY44</accession>
<organism evidence="2 3">
    <name type="scientific">Fusarium oxysporum f. sp. narcissi</name>
    <dbReference type="NCBI Taxonomy" id="451672"/>
    <lineage>
        <taxon>Eukaryota</taxon>
        <taxon>Fungi</taxon>
        <taxon>Dikarya</taxon>
        <taxon>Ascomycota</taxon>
        <taxon>Pezizomycotina</taxon>
        <taxon>Sordariomycetes</taxon>
        <taxon>Hypocreomycetidae</taxon>
        <taxon>Hypocreales</taxon>
        <taxon>Nectriaceae</taxon>
        <taxon>Fusarium</taxon>
        <taxon>Fusarium oxysporum species complex</taxon>
    </lineage>
</organism>